<dbReference type="EMBL" id="MSTQ01000025">
    <property type="protein sequence ID" value="OLT99319.1"/>
    <property type="molecule type" value="Genomic_DNA"/>
</dbReference>
<organism evidence="4 6">
    <name type="scientific">Pseudomonas reinekei</name>
    <dbReference type="NCBI Taxonomy" id="395598"/>
    <lineage>
        <taxon>Bacteria</taxon>
        <taxon>Pseudomonadati</taxon>
        <taxon>Pseudomonadota</taxon>
        <taxon>Gammaproteobacteria</taxon>
        <taxon>Pseudomonadales</taxon>
        <taxon>Pseudomonadaceae</taxon>
        <taxon>Pseudomonas</taxon>
    </lineage>
</organism>
<name>A0A1H0HFV2_PSERE</name>
<dbReference type="PROSITE" id="PS50885">
    <property type="entry name" value="HAMP"/>
    <property type="match status" value="1"/>
</dbReference>
<evidence type="ECO:0000313" key="5">
    <source>
        <dbReference type="Proteomes" id="UP000186756"/>
    </source>
</evidence>
<dbReference type="InterPro" id="IPR003660">
    <property type="entry name" value="HAMP_dom"/>
</dbReference>
<dbReference type="Proteomes" id="UP000198549">
    <property type="component" value="Chromosome I"/>
</dbReference>
<reference evidence="4 6" key="1">
    <citation type="submission" date="2016-10" db="EMBL/GenBank/DDBJ databases">
        <authorList>
            <person name="de Groot N.N."/>
        </authorList>
    </citation>
    <scope>NUCLEOTIDE SEQUENCE [LARGE SCALE GENOMIC DNA]</scope>
    <source>
        <strain evidence="4 6">BS3776</strain>
    </source>
</reference>
<dbReference type="Gene3D" id="1.10.8.500">
    <property type="entry name" value="HAMP domain in histidine kinase"/>
    <property type="match status" value="1"/>
</dbReference>
<dbReference type="SUPFAM" id="SSF55781">
    <property type="entry name" value="GAF domain-like"/>
    <property type="match status" value="1"/>
</dbReference>
<feature type="domain" description="HAMP" evidence="2">
    <location>
        <begin position="2"/>
        <end position="43"/>
    </location>
</feature>
<proteinExistence type="predicted"/>
<dbReference type="Gene3D" id="3.30.450.40">
    <property type="match status" value="1"/>
</dbReference>
<dbReference type="Proteomes" id="UP000186756">
    <property type="component" value="Unassembled WGS sequence"/>
</dbReference>
<reference evidence="3" key="3">
    <citation type="submission" date="2017-01" db="EMBL/GenBank/DDBJ databases">
        <authorList>
            <person name="Mah S.A."/>
            <person name="Swanson W.J."/>
            <person name="Moy G.W."/>
            <person name="Vacquier V.D."/>
        </authorList>
    </citation>
    <scope>NUCLEOTIDE SEQUENCE [LARGE SCALE GENOMIC DNA]</scope>
    <source>
        <strain evidence="3">MT1</strain>
    </source>
</reference>
<dbReference type="GO" id="GO:0016020">
    <property type="term" value="C:membrane"/>
    <property type="evidence" value="ECO:0007669"/>
    <property type="project" value="InterPro"/>
</dbReference>
<dbReference type="Pfam" id="PF13185">
    <property type="entry name" value="GAF_2"/>
    <property type="match status" value="1"/>
</dbReference>
<gene>
    <name evidence="3" type="ORF">BVK86_26690</name>
    <name evidence="4" type="ORF">SAMN04490202_0081</name>
</gene>
<evidence type="ECO:0000313" key="6">
    <source>
        <dbReference type="Proteomes" id="UP000198549"/>
    </source>
</evidence>
<dbReference type="AlphaFoldDB" id="A0A1H0HFV2"/>
<evidence type="ECO:0000256" key="1">
    <source>
        <dbReference type="SAM" id="MobiDB-lite"/>
    </source>
</evidence>
<keyword evidence="5" id="KW-1185">Reference proteome</keyword>
<accession>A0A1H0HFV2</accession>
<dbReference type="EMBL" id="LT629709">
    <property type="protein sequence ID" value="SDO17914.1"/>
    <property type="molecule type" value="Genomic_DNA"/>
</dbReference>
<feature type="region of interest" description="Disordered" evidence="1">
    <location>
        <begin position="1"/>
        <end position="22"/>
    </location>
</feature>
<dbReference type="InterPro" id="IPR003018">
    <property type="entry name" value="GAF"/>
</dbReference>
<evidence type="ECO:0000313" key="3">
    <source>
        <dbReference type="EMBL" id="OLT99319.1"/>
    </source>
</evidence>
<protein>
    <submittedName>
        <fullName evidence="4">GAF domain-containing protein</fullName>
    </submittedName>
</protein>
<evidence type="ECO:0000259" key="2">
    <source>
        <dbReference type="PROSITE" id="PS50885"/>
    </source>
</evidence>
<feature type="region of interest" description="Disordered" evidence="1">
    <location>
        <begin position="235"/>
        <end position="275"/>
    </location>
</feature>
<sequence length="275" mass="30556">MAVDQLAAGQLDQPIPHTDLNNETGDLARAIAKLQTESQQLERQRWIKAHTAQLQVDLQQAETPDELAQVVLQHMASLHGICQGVLYSAHEETAKLLLMGRYATDAERPPEAQVMFGDGLLGQCAVDRQPRQFQTLPENFWRLRSPLGEIPASCLLLQPIVHGERLLGVLELAGLEPLSERELLLLHEANPRLAAAMAIMERNEAVKSLLAETRRQANEVAEQALQLEEQAQALETQQSALRARQQSGGHGDPRWRWPSNLLQPAVRESVRDPSG</sequence>
<dbReference type="InterPro" id="IPR029016">
    <property type="entry name" value="GAF-like_dom_sf"/>
</dbReference>
<dbReference type="GO" id="GO:0007165">
    <property type="term" value="P:signal transduction"/>
    <property type="evidence" value="ECO:0007669"/>
    <property type="project" value="InterPro"/>
</dbReference>
<reference evidence="5" key="2">
    <citation type="submission" date="2017-01" db="EMBL/GenBank/DDBJ databases">
        <authorList>
            <person name="Poblete-Castro I."/>
        </authorList>
    </citation>
    <scope>NUCLEOTIDE SEQUENCE [LARGE SCALE GENOMIC DNA]</scope>
    <source>
        <strain evidence="5">DSM 18361 / CCUG 53116 / MT1</strain>
    </source>
</reference>
<evidence type="ECO:0000313" key="4">
    <source>
        <dbReference type="EMBL" id="SDO17914.1"/>
    </source>
</evidence>